<evidence type="ECO:0000313" key="2">
    <source>
        <dbReference type="EMBL" id="BBX14546.1"/>
    </source>
</evidence>
<name>A0A7I7JRT4_9MYCO</name>
<proteinExistence type="predicted"/>
<organism evidence="2 3">
    <name type="scientific">Mycobacterium novum</name>
    <dbReference type="NCBI Taxonomy" id="2492438"/>
    <lineage>
        <taxon>Bacteria</taxon>
        <taxon>Bacillati</taxon>
        <taxon>Actinomycetota</taxon>
        <taxon>Actinomycetes</taxon>
        <taxon>Mycobacteriales</taxon>
        <taxon>Mycobacteriaceae</taxon>
        <taxon>Mycobacterium</taxon>
    </lineage>
</organism>
<protein>
    <submittedName>
        <fullName evidence="2">Uncharacterized protein</fullName>
    </submittedName>
</protein>
<dbReference type="Proteomes" id="UP000466997">
    <property type="component" value="Chromosome"/>
</dbReference>
<dbReference type="AlphaFoldDB" id="A0A7I7JRT4"/>
<feature type="region of interest" description="Disordered" evidence="1">
    <location>
        <begin position="45"/>
        <end position="78"/>
    </location>
</feature>
<sequence length="94" mass="9959">MRSPGSGAAQPGVGAGPFDRRLRHVDSGRREAVFGEVDGMVARAGPRVENRTFDRAQRDQPPHHRLGATDVPRCGGGQSRRGAIDLLEAFGVAG</sequence>
<evidence type="ECO:0000256" key="1">
    <source>
        <dbReference type="SAM" id="MobiDB-lite"/>
    </source>
</evidence>
<keyword evidence="3" id="KW-1185">Reference proteome</keyword>
<gene>
    <name evidence="2" type="ORF">MNVM_36270</name>
</gene>
<reference evidence="2 3" key="1">
    <citation type="journal article" date="2019" name="Emerg. Microbes Infect.">
        <title>Comprehensive subspecies identification of 175 nontuberculous mycobacteria species based on 7547 genomic profiles.</title>
        <authorList>
            <person name="Matsumoto Y."/>
            <person name="Kinjo T."/>
            <person name="Motooka D."/>
            <person name="Nabeya D."/>
            <person name="Jung N."/>
            <person name="Uechi K."/>
            <person name="Horii T."/>
            <person name="Iida T."/>
            <person name="Fujita J."/>
            <person name="Nakamura S."/>
        </authorList>
    </citation>
    <scope>NUCLEOTIDE SEQUENCE [LARGE SCALE GENOMIC DNA]</scope>
    <source>
        <strain evidence="2 3">JCM 6391</strain>
    </source>
</reference>
<dbReference type="KEGG" id="mnm:MNVM_36270"/>
<feature type="compositionally biased region" description="Basic and acidic residues" evidence="1">
    <location>
        <begin position="46"/>
        <end position="62"/>
    </location>
</feature>
<dbReference type="EMBL" id="AP022562">
    <property type="protein sequence ID" value="BBX14546.1"/>
    <property type="molecule type" value="Genomic_DNA"/>
</dbReference>
<accession>A0A7I7JRT4</accession>
<feature type="region of interest" description="Disordered" evidence="1">
    <location>
        <begin position="1"/>
        <end position="23"/>
    </location>
</feature>
<evidence type="ECO:0000313" key="3">
    <source>
        <dbReference type="Proteomes" id="UP000466997"/>
    </source>
</evidence>